<proteinExistence type="predicted"/>
<dbReference type="Proteomes" id="UP000315636">
    <property type="component" value="Unassembled WGS sequence"/>
</dbReference>
<dbReference type="Gene3D" id="3.60.21.70">
    <property type="entry name" value="PhoD-like phosphatase"/>
    <property type="match status" value="1"/>
</dbReference>
<evidence type="ECO:0000313" key="1">
    <source>
        <dbReference type="EMBL" id="SMO79751.1"/>
    </source>
</evidence>
<protein>
    <submittedName>
        <fullName evidence="1">Uncharacterized protein</fullName>
    </submittedName>
</protein>
<name>A0A521E8J6_9BACL</name>
<organism evidence="1 2">
    <name type="scientific">Melghirimyces algeriensis</name>
    <dbReference type="NCBI Taxonomy" id="910412"/>
    <lineage>
        <taxon>Bacteria</taxon>
        <taxon>Bacillati</taxon>
        <taxon>Bacillota</taxon>
        <taxon>Bacilli</taxon>
        <taxon>Bacillales</taxon>
        <taxon>Thermoactinomycetaceae</taxon>
        <taxon>Melghirimyces</taxon>
    </lineage>
</organism>
<keyword evidence="2" id="KW-1185">Reference proteome</keyword>
<reference evidence="1 2" key="1">
    <citation type="submission" date="2017-05" db="EMBL/GenBank/DDBJ databases">
        <authorList>
            <person name="Varghese N."/>
            <person name="Submissions S."/>
        </authorList>
    </citation>
    <scope>NUCLEOTIDE SEQUENCE [LARGE SCALE GENOMIC DNA]</scope>
    <source>
        <strain evidence="1 2">DSM 45474</strain>
    </source>
</reference>
<gene>
    <name evidence="1" type="ORF">SAMN06264849_10848</name>
</gene>
<accession>A0A521E8J6</accession>
<dbReference type="InterPro" id="IPR038607">
    <property type="entry name" value="PhoD-like_sf"/>
</dbReference>
<dbReference type="AlphaFoldDB" id="A0A521E8J6"/>
<dbReference type="EMBL" id="FXTI01000008">
    <property type="protein sequence ID" value="SMO79751.1"/>
    <property type="molecule type" value="Genomic_DNA"/>
</dbReference>
<sequence length="87" mass="10033">MDSISLLQKVEDYIKGKIEEVILHQNPWIKLFNSSAYGCGVMEISRQKATWSAYQVNDIKSPSRSEKRLLYQCEVPRDQAMLNILKG</sequence>
<evidence type="ECO:0000313" key="2">
    <source>
        <dbReference type="Proteomes" id="UP000315636"/>
    </source>
</evidence>